<organism evidence="2 3">
    <name type="scientific">Aphanomyces stellatus</name>
    <dbReference type="NCBI Taxonomy" id="120398"/>
    <lineage>
        <taxon>Eukaryota</taxon>
        <taxon>Sar</taxon>
        <taxon>Stramenopiles</taxon>
        <taxon>Oomycota</taxon>
        <taxon>Saprolegniomycetes</taxon>
        <taxon>Saprolegniales</taxon>
        <taxon>Verrucalvaceae</taxon>
        <taxon>Aphanomyces</taxon>
    </lineage>
</organism>
<keyword evidence="3" id="KW-1185">Reference proteome</keyword>
<sequence>MSALLICEFNTCANVAVLGSTKCLFHKHRLQCAVPACRNQVYARHLCARHGGKRPCAVDNCGQTAQVNGHCLAHGGATGKKQCVEAGCLKQAQAHQRCLKHGGGRRCTVPGCVQHVRSQGLCRSHLRNEQTTVHVDLEQLDPTAGLCKYAYKPCTNERALKRDGSLHTLCDYHRKKTNHVQKTYNAKKRDESAKVLSIDPIPFFSKGGPWVSLDNGDMLDFLDLTGLVLGDATVEVANLQV</sequence>
<gene>
    <name evidence="2" type="primary">Aste57867_4763</name>
    <name evidence="1" type="ORF">As57867_004750</name>
    <name evidence="2" type="ORF">ASTE57867_4763</name>
</gene>
<accession>A0A485KGC8</accession>
<evidence type="ECO:0000313" key="1">
    <source>
        <dbReference type="EMBL" id="KAF0712627.1"/>
    </source>
</evidence>
<dbReference type="PANTHER" id="PTHR31827">
    <property type="entry name" value="EMB|CAB89363.1"/>
    <property type="match status" value="1"/>
</dbReference>
<dbReference type="OrthoDB" id="73726at2759"/>
<proteinExistence type="predicted"/>
<dbReference type="EMBL" id="VJMH01001226">
    <property type="protein sequence ID" value="KAF0712627.1"/>
    <property type="molecule type" value="Genomic_DNA"/>
</dbReference>
<dbReference type="Proteomes" id="UP000332933">
    <property type="component" value="Unassembled WGS sequence"/>
</dbReference>
<evidence type="ECO:0000313" key="3">
    <source>
        <dbReference type="Proteomes" id="UP000332933"/>
    </source>
</evidence>
<protein>
    <submittedName>
        <fullName evidence="2">Aste57867_4763 protein</fullName>
    </submittedName>
</protein>
<dbReference type="AlphaFoldDB" id="A0A485KGC8"/>
<dbReference type="PANTHER" id="PTHR31827:SF1">
    <property type="entry name" value="EMB|CAB89363.1"/>
    <property type="match status" value="1"/>
</dbReference>
<reference evidence="1" key="2">
    <citation type="submission" date="2019-06" db="EMBL/GenBank/DDBJ databases">
        <title>Genomics analysis of Aphanomyces spp. identifies a new class of oomycete effector associated with host adaptation.</title>
        <authorList>
            <person name="Gaulin E."/>
        </authorList>
    </citation>
    <scope>NUCLEOTIDE SEQUENCE</scope>
    <source>
        <strain evidence="1">CBS 578.67</strain>
    </source>
</reference>
<name>A0A485KGC8_9STRA</name>
<dbReference type="EMBL" id="CAADRA010001226">
    <property type="protein sequence ID" value="VFT81859.1"/>
    <property type="molecule type" value="Genomic_DNA"/>
</dbReference>
<reference evidence="2 3" key="1">
    <citation type="submission" date="2019-03" db="EMBL/GenBank/DDBJ databases">
        <authorList>
            <person name="Gaulin E."/>
            <person name="Dumas B."/>
        </authorList>
    </citation>
    <scope>NUCLEOTIDE SEQUENCE [LARGE SCALE GENOMIC DNA]</scope>
    <source>
        <strain evidence="2">CBS 568.67</strain>
    </source>
</reference>
<evidence type="ECO:0000313" key="2">
    <source>
        <dbReference type="EMBL" id="VFT81859.1"/>
    </source>
</evidence>